<name>A0A840PJU8_9ACTN</name>
<comment type="caution">
    <text evidence="2">The sequence shown here is derived from an EMBL/GenBank/DDBJ whole genome shotgun (WGS) entry which is preliminary data.</text>
</comment>
<comment type="similarity">
    <text evidence="1">Belongs to the WXG100 family.</text>
</comment>
<dbReference type="Gene3D" id="1.10.287.1060">
    <property type="entry name" value="ESAT-6-like"/>
    <property type="match status" value="1"/>
</dbReference>
<keyword evidence="3" id="KW-1185">Reference proteome</keyword>
<dbReference type="InterPro" id="IPR036689">
    <property type="entry name" value="ESAT-6-like_sf"/>
</dbReference>
<dbReference type="Pfam" id="PF06013">
    <property type="entry name" value="WXG100"/>
    <property type="match status" value="1"/>
</dbReference>
<gene>
    <name evidence="2" type="ORF">HNP84_007946</name>
</gene>
<dbReference type="AlphaFoldDB" id="A0A840PJU8"/>
<sequence>MAGEYADIDRTLVDFGQMDRSAADFARQWQALEGTLQNLEMELDRLLGDWEGDAREAYWQARAKWDAASGRMAAVLQQLGGTIEIGRENFSRAEAANVAMFDGR</sequence>
<dbReference type="Proteomes" id="UP000578449">
    <property type="component" value="Unassembled WGS sequence"/>
</dbReference>
<reference evidence="2 3" key="1">
    <citation type="submission" date="2020-08" db="EMBL/GenBank/DDBJ databases">
        <title>Genomic Encyclopedia of Type Strains, Phase IV (KMG-IV): sequencing the most valuable type-strain genomes for metagenomic binning, comparative biology and taxonomic classification.</title>
        <authorList>
            <person name="Goeker M."/>
        </authorList>
    </citation>
    <scope>NUCLEOTIDE SEQUENCE [LARGE SCALE GENOMIC DNA]</scope>
    <source>
        <strain evidence="2 3">DSM 45615</strain>
    </source>
</reference>
<dbReference type="SUPFAM" id="SSF140453">
    <property type="entry name" value="EsxAB dimer-like"/>
    <property type="match status" value="1"/>
</dbReference>
<evidence type="ECO:0000313" key="2">
    <source>
        <dbReference type="EMBL" id="MBB5138193.1"/>
    </source>
</evidence>
<dbReference type="EMBL" id="JACHGN010000022">
    <property type="protein sequence ID" value="MBB5138193.1"/>
    <property type="molecule type" value="Genomic_DNA"/>
</dbReference>
<dbReference type="InterPro" id="IPR010310">
    <property type="entry name" value="T7SS_ESAT-6-like"/>
</dbReference>
<proteinExistence type="inferred from homology"/>
<organism evidence="2 3">
    <name type="scientific">Thermocatellispora tengchongensis</name>
    <dbReference type="NCBI Taxonomy" id="1073253"/>
    <lineage>
        <taxon>Bacteria</taxon>
        <taxon>Bacillati</taxon>
        <taxon>Actinomycetota</taxon>
        <taxon>Actinomycetes</taxon>
        <taxon>Streptosporangiales</taxon>
        <taxon>Streptosporangiaceae</taxon>
        <taxon>Thermocatellispora</taxon>
    </lineage>
</organism>
<dbReference type="RefSeq" id="WP_185055078.1">
    <property type="nucleotide sequence ID" value="NZ_BAABIX010000018.1"/>
</dbReference>
<evidence type="ECO:0000256" key="1">
    <source>
        <dbReference type="RuleBase" id="RU362001"/>
    </source>
</evidence>
<dbReference type="NCBIfam" id="TIGR03930">
    <property type="entry name" value="WXG100_ESAT6"/>
    <property type="match status" value="1"/>
</dbReference>
<accession>A0A840PJU8</accession>
<evidence type="ECO:0000313" key="3">
    <source>
        <dbReference type="Proteomes" id="UP000578449"/>
    </source>
</evidence>
<protein>
    <recommendedName>
        <fullName evidence="1">ESAT-6-like protein</fullName>
    </recommendedName>
</protein>